<dbReference type="EMBL" id="LOPU01000030">
    <property type="protein sequence ID" value="KTG08456.1"/>
    <property type="molecule type" value="Genomic_DNA"/>
</dbReference>
<accession>A0A0W1R532</accession>
<evidence type="ECO:0000313" key="3">
    <source>
        <dbReference type="Proteomes" id="UP000054387"/>
    </source>
</evidence>
<dbReference type="RefSeq" id="WP_058582740.1">
    <property type="nucleotide sequence ID" value="NZ_LOPU01000030.1"/>
</dbReference>
<evidence type="ECO:0000313" key="2">
    <source>
        <dbReference type="EMBL" id="KTG08456.1"/>
    </source>
</evidence>
<name>A0A0W1R532_9EURY</name>
<gene>
    <name evidence="2" type="ORF">AUR64_17385</name>
</gene>
<dbReference type="SUPFAM" id="SSF46785">
    <property type="entry name" value="Winged helix' DNA-binding domain"/>
    <property type="match status" value="1"/>
</dbReference>
<protein>
    <submittedName>
        <fullName evidence="2">Uncharacterized protein</fullName>
    </submittedName>
</protein>
<comment type="caution">
    <text evidence="2">The sequence shown here is derived from an EMBL/GenBank/DDBJ whole genome shotgun (WGS) entry which is preliminary data.</text>
</comment>
<reference evidence="2 3" key="1">
    <citation type="submission" date="2015-12" db="EMBL/GenBank/DDBJ databases">
        <title>Haloprofundus marisrubri gen. nov., sp. nov., an extremely halophilic archaeon isolated from the Discovery deep brine-seawater interface in the Red Sea.</title>
        <authorList>
            <person name="Zhang G."/>
            <person name="Stingl U."/>
            <person name="Rashid M."/>
        </authorList>
    </citation>
    <scope>NUCLEOTIDE SEQUENCE [LARGE SCALE GENOMIC DNA]</scope>
    <source>
        <strain evidence="2 3">SB9</strain>
    </source>
</reference>
<dbReference type="InterPro" id="IPR036390">
    <property type="entry name" value="WH_DNA-bd_sf"/>
</dbReference>
<organism evidence="2 3">
    <name type="scientific">Haloprofundus marisrubri</name>
    <dbReference type="NCBI Taxonomy" id="1514971"/>
    <lineage>
        <taxon>Archaea</taxon>
        <taxon>Methanobacteriati</taxon>
        <taxon>Methanobacteriota</taxon>
        <taxon>Stenosarchaea group</taxon>
        <taxon>Halobacteria</taxon>
        <taxon>Halobacteriales</taxon>
        <taxon>Haloferacaceae</taxon>
        <taxon>Haloprofundus</taxon>
    </lineage>
</organism>
<dbReference type="AlphaFoldDB" id="A0A0W1R532"/>
<dbReference type="Proteomes" id="UP000054387">
    <property type="component" value="Unassembled WGS sequence"/>
</dbReference>
<proteinExistence type="predicted"/>
<evidence type="ECO:0000256" key="1">
    <source>
        <dbReference type="SAM" id="Coils"/>
    </source>
</evidence>
<sequence length="168" mass="19419">MNRIELENRLDRDARRFLAAVDYYGGEATTSEIRLRTGLSPSKTHTRYGVLEECGLIDITRADVGHGNRDPPKVAHLTGDARREIERGLLRDIDVDRTPEEIRDHETELRAAQKERDELRERVNVLEELLRRDGGRIDDLEDDVDELFAWGEGVDEWRDVAEDAIRSR</sequence>
<feature type="coiled-coil region" evidence="1">
    <location>
        <begin position="95"/>
        <end position="132"/>
    </location>
</feature>
<dbReference type="OrthoDB" id="174131at2157"/>
<keyword evidence="1" id="KW-0175">Coiled coil</keyword>
<keyword evidence="3" id="KW-1185">Reference proteome</keyword>
<dbReference type="STRING" id="1514971.AUR64_17385"/>